<accession>A0A7W7H267</accession>
<evidence type="ECO:0000313" key="2">
    <source>
        <dbReference type="EMBL" id="MBB4742625.1"/>
    </source>
</evidence>
<feature type="domain" description="VOC" evidence="1">
    <location>
        <begin position="132"/>
        <end position="245"/>
    </location>
</feature>
<dbReference type="CDD" id="cd06587">
    <property type="entry name" value="VOC"/>
    <property type="match status" value="2"/>
</dbReference>
<dbReference type="Gene3D" id="3.10.180.10">
    <property type="entry name" value="2,3-Dihydroxybiphenyl 1,2-Dioxygenase, domain 1"/>
    <property type="match status" value="2"/>
</dbReference>
<dbReference type="GO" id="GO:0016829">
    <property type="term" value="F:lyase activity"/>
    <property type="evidence" value="ECO:0007669"/>
    <property type="project" value="UniProtKB-KW"/>
</dbReference>
<dbReference type="SUPFAM" id="SSF54593">
    <property type="entry name" value="Glyoxalase/Bleomycin resistance protein/Dihydroxybiphenyl dioxygenase"/>
    <property type="match status" value="2"/>
</dbReference>
<reference evidence="2 3" key="1">
    <citation type="submission" date="2020-08" db="EMBL/GenBank/DDBJ databases">
        <title>Sequencing the genomes of 1000 actinobacteria strains.</title>
        <authorList>
            <person name="Klenk H.-P."/>
        </authorList>
    </citation>
    <scope>NUCLEOTIDE SEQUENCE [LARGE SCALE GENOMIC DNA]</scope>
    <source>
        <strain evidence="2 3">DSM 45809</strain>
    </source>
</reference>
<dbReference type="PROSITE" id="PS51819">
    <property type="entry name" value="VOC"/>
    <property type="match status" value="1"/>
</dbReference>
<dbReference type="GO" id="GO:0051213">
    <property type="term" value="F:dioxygenase activity"/>
    <property type="evidence" value="ECO:0007669"/>
    <property type="project" value="UniProtKB-KW"/>
</dbReference>
<dbReference type="InterPro" id="IPR041581">
    <property type="entry name" value="Glyoxalase_6"/>
</dbReference>
<sequence>MALRLVQANLKARDDSVVGRFWAEALGWVARSAVPGATLVAPEGFVWTEPDAPVCLDVIAVPELATVRYRAYLELATISAEHRAALVARLRERGATPVDTGRDGTPGTVLADPEGNEFRVLEPRDAARGAGPIAAVVIACADPRAMARFWGEAMGWTPHEITADHARLRSASGSGPFLEFRRTSALDEIRHRLHLDVVPYRGSDQVTEVARLRDLGATPADVGQGDVSWVVLADPEGNEFCVLAPA</sequence>
<dbReference type="AlphaFoldDB" id="A0A7W7H267"/>
<evidence type="ECO:0000259" key="1">
    <source>
        <dbReference type="PROSITE" id="PS51819"/>
    </source>
</evidence>
<name>A0A7W7H267_9ACTN</name>
<dbReference type="PANTHER" id="PTHR35908">
    <property type="entry name" value="HYPOTHETICAL FUSION PROTEIN"/>
    <property type="match status" value="1"/>
</dbReference>
<dbReference type="EMBL" id="JACHNB010000001">
    <property type="protein sequence ID" value="MBB4742625.1"/>
    <property type="molecule type" value="Genomic_DNA"/>
</dbReference>
<keyword evidence="2" id="KW-0560">Oxidoreductase</keyword>
<evidence type="ECO:0000313" key="3">
    <source>
        <dbReference type="Proteomes" id="UP000546162"/>
    </source>
</evidence>
<dbReference type="Pfam" id="PF18029">
    <property type="entry name" value="Glyoxalase_6"/>
    <property type="match status" value="2"/>
</dbReference>
<keyword evidence="2" id="KW-0223">Dioxygenase</keyword>
<keyword evidence="3" id="KW-1185">Reference proteome</keyword>
<keyword evidence="2" id="KW-0456">Lyase</keyword>
<dbReference type="Proteomes" id="UP000546162">
    <property type="component" value="Unassembled WGS sequence"/>
</dbReference>
<gene>
    <name evidence="2" type="ORF">BJY16_006084</name>
</gene>
<dbReference type="RefSeq" id="WP_185042968.1">
    <property type="nucleotide sequence ID" value="NZ_BAABFG010000005.1"/>
</dbReference>
<proteinExistence type="predicted"/>
<dbReference type="InterPro" id="IPR029068">
    <property type="entry name" value="Glyas_Bleomycin-R_OHBP_Dase"/>
</dbReference>
<comment type="caution">
    <text evidence="2">The sequence shown here is derived from an EMBL/GenBank/DDBJ whole genome shotgun (WGS) entry which is preliminary data.</text>
</comment>
<dbReference type="InterPro" id="IPR037523">
    <property type="entry name" value="VOC_core"/>
</dbReference>
<protein>
    <submittedName>
        <fullName evidence="2">Catechol 2,3-dioxygenase-like lactoylglutathione lyase family enzyme</fullName>
    </submittedName>
</protein>
<dbReference type="PANTHER" id="PTHR35908:SF1">
    <property type="entry name" value="CONSERVED PROTEIN"/>
    <property type="match status" value="1"/>
</dbReference>
<organism evidence="2 3">
    <name type="scientific">Actinoplanes octamycinicus</name>
    <dbReference type="NCBI Taxonomy" id="135948"/>
    <lineage>
        <taxon>Bacteria</taxon>
        <taxon>Bacillati</taxon>
        <taxon>Actinomycetota</taxon>
        <taxon>Actinomycetes</taxon>
        <taxon>Micromonosporales</taxon>
        <taxon>Micromonosporaceae</taxon>
        <taxon>Actinoplanes</taxon>
    </lineage>
</organism>